<evidence type="ECO:0000256" key="3">
    <source>
        <dbReference type="ARBA" id="ARBA00024867"/>
    </source>
</evidence>
<dbReference type="EMBL" id="JBBMFT010000004">
    <property type="protein sequence ID" value="MEQ2456690.1"/>
    <property type="molecule type" value="Genomic_DNA"/>
</dbReference>
<dbReference type="PROSITE" id="PS50110">
    <property type="entry name" value="RESPONSE_REGULATORY"/>
    <property type="match status" value="1"/>
</dbReference>
<organism evidence="6 7">
    <name type="scientific">Flavonifractor hominis</name>
    <dbReference type="NCBI Taxonomy" id="3133178"/>
    <lineage>
        <taxon>Bacteria</taxon>
        <taxon>Bacillati</taxon>
        <taxon>Bacillota</taxon>
        <taxon>Clostridia</taxon>
        <taxon>Eubacteriales</taxon>
        <taxon>Oscillospiraceae</taxon>
        <taxon>Flavonifractor</taxon>
    </lineage>
</organism>
<dbReference type="Pfam" id="PF00072">
    <property type="entry name" value="Response_reg"/>
    <property type="match status" value="1"/>
</dbReference>
<gene>
    <name evidence="6" type="ORF">WMO45_09150</name>
</gene>
<dbReference type="InterPro" id="IPR036388">
    <property type="entry name" value="WH-like_DNA-bd_sf"/>
</dbReference>
<sequence>MRPEIRVLAVEDDPAARTLLEGLIPTLEGLSLCGVAADGWEGLEQIRQQRPDAVLLDLIMPGMDGLELLRLLRGEPYRPVVVVTSQISQPGVIRHVLSLGASYYLVKPLRFEVLPGLLRSLCLGPLERAAEEYLRKLGATGLGVEAAACAAAVLSQDPEERIALKEGYISAMTVQNTSYACVERNIRAMVGKLHQAGGEGYRALMGPLAEAGTRPSNEVFLRQLSRWLRTLE</sequence>
<evidence type="ECO:0000313" key="7">
    <source>
        <dbReference type="Proteomes" id="UP001440599"/>
    </source>
</evidence>
<dbReference type="Gene3D" id="1.10.10.10">
    <property type="entry name" value="Winged helix-like DNA-binding domain superfamily/Winged helix DNA-binding domain"/>
    <property type="match status" value="1"/>
</dbReference>
<dbReference type="InterPro" id="IPR052048">
    <property type="entry name" value="ST_Response_Regulator"/>
</dbReference>
<dbReference type="InterPro" id="IPR011006">
    <property type="entry name" value="CheY-like_superfamily"/>
</dbReference>
<keyword evidence="4" id="KW-0597">Phosphoprotein</keyword>
<name>A0ABV1EQ05_9FIRM</name>
<dbReference type="SMART" id="SM00448">
    <property type="entry name" value="REC"/>
    <property type="match status" value="1"/>
</dbReference>
<dbReference type="SUPFAM" id="SSF52172">
    <property type="entry name" value="CheY-like"/>
    <property type="match status" value="1"/>
</dbReference>
<dbReference type="Gene3D" id="3.40.50.2300">
    <property type="match status" value="1"/>
</dbReference>
<comment type="caution">
    <text evidence="6">The sequence shown here is derived from an EMBL/GenBank/DDBJ whole genome shotgun (WGS) entry which is preliminary data.</text>
</comment>
<accession>A0ABV1EQ05</accession>
<feature type="modified residue" description="4-aspartylphosphate" evidence="4">
    <location>
        <position position="57"/>
    </location>
</feature>
<comment type="function">
    <text evidence="3">May play the central regulatory role in sporulation. It may be an element of the effector pathway responsible for the activation of sporulation genes in response to nutritional stress. Spo0A may act in concert with spo0H (a sigma factor) to control the expression of some genes that are critical to the sporulation process.</text>
</comment>
<evidence type="ECO:0000256" key="2">
    <source>
        <dbReference type="ARBA" id="ARBA00023125"/>
    </source>
</evidence>
<proteinExistence type="predicted"/>
<feature type="domain" description="Response regulatory" evidence="5">
    <location>
        <begin position="6"/>
        <end position="122"/>
    </location>
</feature>
<dbReference type="PANTHER" id="PTHR43228:SF1">
    <property type="entry name" value="TWO-COMPONENT RESPONSE REGULATOR ARR22"/>
    <property type="match status" value="1"/>
</dbReference>
<dbReference type="InterPro" id="IPR016032">
    <property type="entry name" value="Sig_transdc_resp-reg_C-effctor"/>
</dbReference>
<dbReference type="SUPFAM" id="SSF46894">
    <property type="entry name" value="C-terminal effector domain of the bipartite response regulators"/>
    <property type="match status" value="1"/>
</dbReference>
<evidence type="ECO:0000256" key="4">
    <source>
        <dbReference type="PROSITE-ProRule" id="PRU00169"/>
    </source>
</evidence>
<dbReference type="RefSeq" id="WP_349140365.1">
    <property type="nucleotide sequence ID" value="NZ_JBBMFT010000004.1"/>
</dbReference>
<evidence type="ECO:0000256" key="1">
    <source>
        <dbReference type="ARBA" id="ARBA00018672"/>
    </source>
</evidence>
<protein>
    <recommendedName>
        <fullName evidence="1">Stage 0 sporulation protein A homolog</fullName>
    </recommendedName>
</protein>
<evidence type="ECO:0000313" key="6">
    <source>
        <dbReference type="EMBL" id="MEQ2456690.1"/>
    </source>
</evidence>
<keyword evidence="7" id="KW-1185">Reference proteome</keyword>
<evidence type="ECO:0000259" key="5">
    <source>
        <dbReference type="PROSITE" id="PS50110"/>
    </source>
</evidence>
<dbReference type="Proteomes" id="UP001440599">
    <property type="component" value="Unassembled WGS sequence"/>
</dbReference>
<keyword evidence="2" id="KW-0238">DNA-binding</keyword>
<reference evidence="6 7" key="1">
    <citation type="submission" date="2024-03" db="EMBL/GenBank/DDBJ databases">
        <title>Human intestinal bacterial collection.</title>
        <authorList>
            <person name="Pauvert C."/>
            <person name="Hitch T.C.A."/>
            <person name="Clavel T."/>
        </authorList>
    </citation>
    <scope>NUCLEOTIDE SEQUENCE [LARGE SCALE GENOMIC DNA]</scope>
    <source>
        <strain evidence="6 7">CLA-AP-H34</strain>
    </source>
</reference>
<dbReference type="InterPro" id="IPR001789">
    <property type="entry name" value="Sig_transdc_resp-reg_receiver"/>
</dbReference>
<dbReference type="PANTHER" id="PTHR43228">
    <property type="entry name" value="TWO-COMPONENT RESPONSE REGULATOR"/>
    <property type="match status" value="1"/>
</dbReference>